<comment type="catalytic activity">
    <reaction evidence="9">
        <text>a 2'-deoxyadenosine in DNA + S-adenosyl-L-methionine = an N(6)-methyl-2'-deoxyadenosine in DNA + S-adenosyl-L-homocysteine + H(+)</text>
        <dbReference type="Rhea" id="RHEA:15197"/>
        <dbReference type="Rhea" id="RHEA-COMP:12418"/>
        <dbReference type="Rhea" id="RHEA-COMP:12419"/>
        <dbReference type="ChEBI" id="CHEBI:15378"/>
        <dbReference type="ChEBI" id="CHEBI:57856"/>
        <dbReference type="ChEBI" id="CHEBI:59789"/>
        <dbReference type="ChEBI" id="CHEBI:90615"/>
        <dbReference type="ChEBI" id="CHEBI:90616"/>
        <dbReference type="EC" id="2.1.1.72"/>
    </reaction>
</comment>
<evidence type="ECO:0000256" key="10">
    <source>
        <dbReference type="SAM" id="MobiDB-lite"/>
    </source>
</evidence>
<feature type="domain" description="DNA methylase adenine-specific" evidence="12">
    <location>
        <begin position="498"/>
        <end position="611"/>
    </location>
</feature>
<comment type="similarity">
    <text evidence="2">Belongs to the type-I restriction system S methylase family.</text>
</comment>
<dbReference type="AlphaFoldDB" id="A0A3A1Y1P7"/>
<dbReference type="GO" id="GO:0032259">
    <property type="term" value="P:methylation"/>
    <property type="evidence" value="ECO:0007669"/>
    <property type="project" value="UniProtKB-KW"/>
</dbReference>
<dbReference type="InterPro" id="IPR003356">
    <property type="entry name" value="DNA_methylase_A-5"/>
</dbReference>
<proteinExistence type="inferred from homology"/>
<evidence type="ECO:0000256" key="6">
    <source>
        <dbReference type="ARBA" id="ARBA00022691"/>
    </source>
</evidence>
<gene>
    <name evidence="13" type="ORF">CKF54_07205</name>
</gene>
<name>A0A3A1Y1P7_9GAMM</name>
<dbReference type="PANTHER" id="PTHR42933">
    <property type="entry name" value="SLR6095 PROTEIN"/>
    <property type="match status" value="1"/>
</dbReference>
<evidence type="ECO:0000256" key="7">
    <source>
        <dbReference type="ARBA" id="ARBA00022747"/>
    </source>
</evidence>
<dbReference type="Gene3D" id="3.40.50.150">
    <property type="entry name" value="Vaccinia Virus protein VP39"/>
    <property type="match status" value="1"/>
</dbReference>
<dbReference type="InterPro" id="IPR029063">
    <property type="entry name" value="SAM-dependent_MTases_sf"/>
</dbReference>
<feature type="domain" description="Type I restriction modification DNA specificity" evidence="11">
    <location>
        <begin position="789"/>
        <end position="946"/>
    </location>
</feature>
<evidence type="ECO:0000259" key="11">
    <source>
        <dbReference type="Pfam" id="PF01420"/>
    </source>
</evidence>
<feature type="domain" description="DNA methylase adenine-specific" evidence="12">
    <location>
        <begin position="361"/>
        <end position="492"/>
    </location>
</feature>
<keyword evidence="14" id="KW-1185">Reference proteome</keyword>
<dbReference type="OrthoDB" id="5749002at2"/>
<evidence type="ECO:0000313" key="13">
    <source>
        <dbReference type="EMBL" id="RIY31206.1"/>
    </source>
</evidence>
<feature type="compositionally biased region" description="Polar residues" evidence="10">
    <location>
        <begin position="682"/>
        <end position="695"/>
    </location>
</feature>
<organism evidence="13 14">
    <name type="scientific">Psittacicella hinzii</name>
    <dbReference type="NCBI Taxonomy" id="2028575"/>
    <lineage>
        <taxon>Bacteria</taxon>
        <taxon>Pseudomonadati</taxon>
        <taxon>Pseudomonadota</taxon>
        <taxon>Gammaproteobacteria</taxon>
        <taxon>Pasteurellales</taxon>
        <taxon>Psittacicellaceae</taxon>
        <taxon>Psittacicella</taxon>
    </lineage>
</organism>
<reference evidence="13 14" key="1">
    <citation type="submission" date="2017-08" db="EMBL/GenBank/DDBJ databases">
        <title>Reclassification of Bisgaard taxon 37 and 44.</title>
        <authorList>
            <person name="Christensen H."/>
        </authorList>
    </citation>
    <scope>NUCLEOTIDE SEQUENCE [LARGE SCALE GENOMIC DNA]</scope>
    <source>
        <strain evidence="13 14">B96_3</strain>
    </source>
</reference>
<evidence type="ECO:0000259" key="12">
    <source>
        <dbReference type="Pfam" id="PF02384"/>
    </source>
</evidence>
<feature type="region of interest" description="Disordered" evidence="10">
    <location>
        <begin position="682"/>
        <end position="701"/>
    </location>
</feature>
<evidence type="ECO:0000313" key="14">
    <source>
        <dbReference type="Proteomes" id="UP000265691"/>
    </source>
</evidence>
<dbReference type="SUPFAM" id="SSF53335">
    <property type="entry name" value="S-adenosyl-L-methionine-dependent methyltransferases"/>
    <property type="match status" value="1"/>
</dbReference>
<keyword evidence="6" id="KW-0949">S-adenosyl-L-methionine</keyword>
<dbReference type="GO" id="GO:0008170">
    <property type="term" value="F:N-methyltransferase activity"/>
    <property type="evidence" value="ECO:0007669"/>
    <property type="project" value="InterPro"/>
</dbReference>
<evidence type="ECO:0000256" key="4">
    <source>
        <dbReference type="ARBA" id="ARBA00022603"/>
    </source>
</evidence>
<evidence type="ECO:0000256" key="5">
    <source>
        <dbReference type="ARBA" id="ARBA00022679"/>
    </source>
</evidence>
<dbReference type="EMBL" id="NRHC01000114">
    <property type="protein sequence ID" value="RIY31206.1"/>
    <property type="molecule type" value="Genomic_DNA"/>
</dbReference>
<comment type="similarity">
    <text evidence="1">Belongs to the N(4)/N(6)-methyltransferase family.</text>
</comment>
<dbReference type="InterPro" id="IPR000055">
    <property type="entry name" value="Restrct_endonuc_typeI_TRD"/>
</dbReference>
<keyword evidence="5" id="KW-0808">Transferase</keyword>
<evidence type="ECO:0000256" key="9">
    <source>
        <dbReference type="ARBA" id="ARBA00047942"/>
    </source>
</evidence>
<dbReference type="Pfam" id="PF01420">
    <property type="entry name" value="Methylase_S"/>
    <property type="match status" value="1"/>
</dbReference>
<evidence type="ECO:0000256" key="8">
    <source>
        <dbReference type="ARBA" id="ARBA00023125"/>
    </source>
</evidence>
<dbReference type="EC" id="2.1.1.72" evidence="3"/>
<keyword evidence="8" id="KW-0238">DNA-binding</keyword>
<dbReference type="GO" id="GO:0009307">
    <property type="term" value="P:DNA restriction-modification system"/>
    <property type="evidence" value="ECO:0007669"/>
    <property type="project" value="UniProtKB-KW"/>
</dbReference>
<dbReference type="InterPro" id="IPR051537">
    <property type="entry name" value="DNA_Adenine_Mtase"/>
</dbReference>
<dbReference type="Pfam" id="PF02384">
    <property type="entry name" value="N6_Mtase"/>
    <property type="match status" value="2"/>
</dbReference>
<sequence length="970" mass="109479">MTSNTTKSIEPLIAELGNSWLKKYGIDYKLEGDDLNLEIRRAFEEYFSKSGKMGGGNRPDSKFLLQDPHSGKYYPVVVEYKGHKDKLIKLDEHGNIDNQETKGSISKNISQYAVNGAVHYANAILHYTSYTDIIAIGMTGYRDLAGNVHHEIGVYLVNKSNYGVGKKISEYTDFSFLATPNRPEFFHKISQLKLTPEELEKARQNREKAIDKSLIKLNNDIYNNEQGIGENDRVYLVAATIMATLGVEGKVSPLSKDELISSSEHGNRDGDIILRKIKAFLQARQLPESKKDLILRTLSNLLENDNLNKVSNNETQIKRIFSKVVDELGIHYRMGISTDFTGKLFNEMYSWLGFSQDKLNDVVLTPSYVATLLVKLARVNRDSYVWDFATGSAGLLVAAMNEMLNDARSNIHSPEELRLKEAKIKAEQLLGLELLSNVYMLAVLNMILMGDGSTNIINADSIKDFDGKYGYGRTEQDFPADAFILNPPYSATGNGMIFVKKALDMMQGGYAAIIIQSTAGSGKAAEINRDLLQRHSLIASIKMPNDLFRGKSMVQTHIYVFKVKQKHDAKQIVKFIDFSEDGYTRTARKKSSVNLRDTNHAKERYAELVELVHYGRKYLHFIDESCYYENTIDPNNGEDWNQAAPKEEKANFAQFQKTIGNYYSWQASRLLEEQNNLGNLDSNRFTDNNLDSSFHSSSANQLNQSSQFNQSNQLNQEQSFTTFSTNSPQVAGSSQATSRLQLESNAQATTSLQLENTQQNLSPLAILKQLQEEKVQGEQKLQAMLEGVQWRGFTVKQLFDVKGSRAIFNANAVTIHEQKVPASYPYVVRQEGNNGIKGYIVEDEQYLNPGNTLSFANDTFLVFYQKQPYFTGNRIVVLHPTFVEANENTLKFIATEIQHEIDGLTWGTSFPRDKLLNMVIKLPVTSQGTIDYAFMEKYIEEVKLNQLKELKGKYLAELQAFMAVTGISSY</sequence>
<dbReference type="Gene3D" id="3.90.220.20">
    <property type="entry name" value="DNA methylase specificity domains"/>
    <property type="match status" value="1"/>
</dbReference>
<dbReference type="RefSeq" id="WP_119525681.1">
    <property type="nucleotide sequence ID" value="NZ_NRHC01000114.1"/>
</dbReference>
<dbReference type="GO" id="GO:0009007">
    <property type="term" value="F:site-specific DNA-methyltransferase (adenine-specific) activity"/>
    <property type="evidence" value="ECO:0007669"/>
    <property type="project" value="UniProtKB-EC"/>
</dbReference>
<evidence type="ECO:0000256" key="2">
    <source>
        <dbReference type="ARBA" id="ARBA00010923"/>
    </source>
</evidence>
<dbReference type="Proteomes" id="UP000265691">
    <property type="component" value="Unassembled WGS sequence"/>
</dbReference>
<evidence type="ECO:0000256" key="1">
    <source>
        <dbReference type="ARBA" id="ARBA00006594"/>
    </source>
</evidence>
<evidence type="ECO:0000256" key="3">
    <source>
        <dbReference type="ARBA" id="ARBA00011900"/>
    </source>
</evidence>
<keyword evidence="4" id="KW-0489">Methyltransferase</keyword>
<dbReference type="PANTHER" id="PTHR42933:SF1">
    <property type="entry name" value="SITE-SPECIFIC DNA-METHYLTRANSFERASE (ADENINE-SPECIFIC)"/>
    <property type="match status" value="1"/>
</dbReference>
<dbReference type="GO" id="GO:0003677">
    <property type="term" value="F:DNA binding"/>
    <property type="evidence" value="ECO:0007669"/>
    <property type="project" value="UniProtKB-KW"/>
</dbReference>
<keyword evidence="7" id="KW-0680">Restriction system</keyword>
<comment type="caution">
    <text evidence="13">The sequence shown here is derived from an EMBL/GenBank/DDBJ whole genome shotgun (WGS) entry which is preliminary data.</text>
</comment>
<protein>
    <recommendedName>
        <fullName evidence="3">site-specific DNA-methyltransferase (adenine-specific)</fullName>
        <ecNumber evidence="3">2.1.1.72</ecNumber>
    </recommendedName>
</protein>
<dbReference type="InterPro" id="IPR044946">
    <property type="entry name" value="Restrct_endonuc_typeI_TRD_sf"/>
</dbReference>
<accession>A0A3A1Y1P7</accession>